<dbReference type="EMBL" id="MVBN01000003">
    <property type="protein sequence ID" value="OOK77286.1"/>
    <property type="molecule type" value="Genomic_DNA"/>
</dbReference>
<evidence type="ECO:0000313" key="3">
    <source>
        <dbReference type="Proteomes" id="UP000188532"/>
    </source>
</evidence>
<dbReference type="Pfam" id="PF00934">
    <property type="entry name" value="PE"/>
    <property type="match status" value="1"/>
</dbReference>
<comment type="caution">
    <text evidence="2">The sequence shown here is derived from an EMBL/GenBank/DDBJ whole genome shotgun (WGS) entry which is preliminary data.</text>
</comment>
<sequence length="107" mass="10652">MAGVLVAPEILTATAADLAGIGSTLEAANRAAAASTSRVLAAGADEVSEAIADLLSGYARQYQALSTSMAGFHQQFVQTLASGGGSYAAAETTNAARCRPSSSRCSP</sequence>
<dbReference type="AlphaFoldDB" id="A0A1V3XEW6"/>
<dbReference type="Proteomes" id="UP000188532">
    <property type="component" value="Unassembled WGS sequence"/>
</dbReference>
<protein>
    <submittedName>
        <fullName evidence="2">PE family protein</fullName>
    </submittedName>
</protein>
<dbReference type="InterPro" id="IPR038332">
    <property type="entry name" value="PPE_sf"/>
</dbReference>
<proteinExistence type="predicted"/>
<dbReference type="SUPFAM" id="SSF140459">
    <property type="entry name" value="PE/PPE dimer-like"/>
    <property type="match status" value="1"/>
</dbReference>
<accession>A0A1V3XEW6</accession>
<evidence type="ECO:0000313" key="2">
    <source>
        <dbReference type="EMBL" id="OOK77286.1"/>
    </source>
</evidence>
<feature type="domain" description="PE" evidence="1">
    <location>
        <begin position="4"/>
        <end position="94"/>
    </location>
</feature>
<evidence type="ECO:0000259" key="1">
    <source>
        <dbReference type="Pfam" id="PF00934"/>
    </source>
</evidence>
<dbReference type="Gene3D" id="1.10.287.850">
    <property type="entry name" value="HP0062-like domain"/>
    <property type="match status" value="1"/>
</dbReference>
<gene>
    <name evidence="2" type="ORF">BZL29_3057</name>
</gene>
<reference evidence="2 3" key="1">
    <citation type="submission" date="2017-02" db="EMBL/GenBank/DDBJ databases">
        <title>Complete genome sequences of Mycobacterium kansasii strains isolated from rhesus macaques.</title>
        <authorList>
            <person name="Panda A."/>
            <person name="Nagaraj S."/>
            <person name="Zhao X."/>
            <person name="Tettelin H."/>
            <person name="Detolla L.J."/>
        </authorList>
    </citation>
    <scope>NUCLEOTIDE SEQUENCE [LARGE SCALE GENOMIC DNA]</scope>
    <source>
        <strain evidence="2 3">11-3469</strain>
    </source>
</reference>
<organism evidence="2 3">
    <name type="scientific">Mycobacterium kansasii</name>
    <dbReference type="NCBI Taxonomy" id="1768"/>
    <lineage>
        <taxon>Bacteria</taxon>
        <taxon>Bacillati</taxon>
        <taxon>Actinomycetota</taxon>
        <taxon>Actinomycetes</taxon>
        <taxon>Mycobacteriales</taxon>
        <taxon>Mycobacteriaceae</taxon>
        <taxon>Mycobacterium</taxon>
    </lineage>
</organism>
<name>A0A1V3XEW6_MYCKA</name>
<dbReference type="InterPro" id="IPR000084">
    <property type="entry name" value="PE-PGRS_N"/>
</dbReference>